<reference evidence="13" key="1">
    <citation type="submission" date="2021-01" db="EMBL/GenBank/DDBJ databases">
        <authorList>
            <person name="Li R."/>
            <person name="Bekaert M."/>
        </authorList>
    </citation>
    <scope>NUCLEOTIDE SEQUENCE</scope>
    <source>
        <strain evidence="13">Farmed</strain>
    </source>
</reference>
<feature type="compositionally biased region" description="Basic and acidic residues" evidence="10">
    <location>
        <begin position="48"/>
        <end position="57"/>
    </location>
</feature>
<evidence type="ECO:0000256" key="9">
    <source>
        <dbReference type="ARBA" id="ARBA00023242"/>
    </source>
</evidence>
<dbReference type="Gene3D" id="1.10.565.10">
    <property type="entry name" value="Retinoid X Receptor"/>
    <property type="match status" value="1"/>
</dbReference>
<evidence type="ECO:0000256" key="6">
    <source>
        <dbReference type="ARBA" id="ARBA00023125"/>
    </source>
</evidence>
<feature type="domain" description="Nuclear receptor" evidence="11">
    <location>
        <begin position="1"/>
        <end position="41"/>
    </location>
</feature>
<keyword evidence="6" id="KW-0238">DNA-binding</keyword>
<comment type="caution">
    <text evidence="13">The sequence shown here is derived from an EMBL/GenBank/DDBJ whole genome shotgun (WGS) entry which is preliminary data.</text>
</comment>
<feature type="domain" description="NR LBD" evidence="12">
    <location>
        <begin position="391"/>
        <end position="636"/>
    </location>
</feature>
<evidence type="ECO:0000256" key="7">
    <source>
        <dbReference type="ARBA" id="ARBA00023163"/>
    </source>
</evidence>
<dbReference type="PROSITE" id="PS51843">
    <property type="entry name" value="NR_LBD"/>
    <property type="match status" value="1"/>
</dbReference>
<name>A0A812B6P6_ACAPH</name>
<keyword evidence="4" id="KW-0862">Zinc</keyword>
<dbReference type="Gene3D" id="3.30.50.10">
    <property type="entry name" value="Erythroid Transcription Factor GATA-1, subunit A"/>
    <property type="match status" value="1"/>
</dbReference>
<comment type="subcellular location">
    <subcellularLocation>
        <location evidence="1">Nucleus</location>
    </subcellularLocation>
</comment>
<dbReference type="CDD" id="cd06929">
    <property type="entry name" value="NR_LBD_F1"/>
    <property type="match status" value="1"/>
</dbReference>
<dbReference type="InterPro" id="IPR013088">
    <property type="entry name" value="Znf_NHR/GATA"/>
</dbReference>
<keyword evidence="2" id="KW-0479">Metal-binding</keyword>
<evidence type="ECO:0000313" key="14">
    <source>
        <dbReference type="Proteomes" id="UP000597762"/>
    </source>
</evidence>
<dbReference type="SMART" id="SM00430">
    <property type="entry name" value="HOLI"/>
    <property type="match status" value="1"/>
</dbReference>
<keyword evidence="7" id="KW-0804">Transcription</keyword>
<dbReference type="GO" id="GO:0004879">
    <property type="term" value="F:nuclear receptor activity"/>
    <property type="evidence" value="ECO:0007669"/>
    <property type="project" value="InterPro"/>
</dbReference>
<feature type="compositionally biased region" description="Low complexity" evidence="10">
    <location>
        <begin position="158"/>
        <end position="173"/>
    </location>
</feature>
<dbReference type="Pfam" id="PF00104">
    <property type="entry name" value="Hormone_recep"/>
    <property type="match status" value="1"/>
</dbReference>
<gene>
    <name evidence="13" type="ORF">SPHA_11725</name>
</gene>
<dbReference type="Pfam" id="PF00105">
    <property type="entry name" value="zf-C4"/>
    <property type="match status" value="1"/>
</dbReference>
<dbReference type="InterPro" id="IPR035500">
    <property type="entry name" value="NHR-like_dom_sf"/>
</dbReference>
<protein>
    <submittedName>
        <fullName evidence="13">NR1D2</fullName>
    </submittedName>
</protein>
<proteinExistence type="predicted"/>
<feature type="compositionally biased region" description="Polar residues" evidence="10">
    <location>
        <begin position="307"/>
        <end position="349"/>
    </location>
</feature>
<evidence type="ECO:0000259" key="12">
    <source>
        <dbReference type="PROSITE" id="PS51843"/>
    </source>
</evidence>
<organism evidence="13 14">
    <name type="scientific">Acanthosepion pharaonis</name>
    <name type="common">Pharaoh cuttlefish</name>
    <name type="synonym">Sepia pharaonis</name>
    <dbReference type="NCBI Taxonomy" id="158019"/>
    <lineage>
        <taxon>Eukaryota</taxon>
        <taxon>Metazoa</taxon>
        <taxon>Spiralia</taxon>
        <taxon>Lophotrochozoa</taxon>
        <taxon>Mollusca</taxon>
        <taxon>Cephalopoda</taxon>
        <taxon>Coleoidea</taxon>
        <taxon>Decapodiformes</taxon>
        <taxon>Sepiida</taxon>
        <taxon>Sepiina</taxon>
        <taxon>Sepiidae</taxon>
        <taxon>Acanthosepion</taxon>
    </lineage>
</organism>
<feature type="region of interest" description="Disordered" evidence="10">
    <location>
        <begin position="40"/>
        <end position="75"/>
    </location>
</feature>
<evidence type="ECO:0000256" key="8">
    <source>
        <dbReference type="ARBA" id="ARBA00023170"/>
    </source>
</evidence>
<feature type="region of interest" description="Disordered" evidence="10">
    <location>
        <begin position="305"/>
        <end position="349"/>
    </location>
</feature>
<keyword evidence="3" id="KW-0863">Zinc-finger</keyword>
<dbReference type="GO" id="GO:0000978">
    <property type="term" value="F:RNA polymerase II cis-regulatory region sequence-specific DNA binding"/>
    <property type="evidence" value="ECO:0007669"/>
    <property type="project" value="TreeGrafter"/>
</dbReference>
<dbReference type="InterPro" id="IPR001728">
    <property type="entry name" value="ThyrH_rcpt"/>
</dbReference>
<dbReference type="PANTHER" id="PTHR45805">
    <property type="entry name" value="NUCLEAR HORMONE RECEPTOR HR3-RELATED"/>
    <property type="match status" value="1"/>
</dbReference>
<dbReference type="SMART" id="SM00399">
    <property type="entry name" value="ZnF_C4"/>
    <property type="match status" value="1"/>
</dbReference>
<dbReference type="PANTHER" id="PTHR45805:SF2">
    <property type="entry name" value="NUCLEAR HORMONE RECEPTOR HR3-RELATED"/>
    <property type="match status" value="1"/>
</dbReference>
<evidence type="ECO:0000256" key="4">
    <source>
        <dbReference type="ARBA" id="ARBA00022833"/>
    </source>
</evidence>
<evidence type="ECO:0000256" key="3">
    <source>
        <dbReference type="ARBA" id="ARBA00022771"/>
    </source>
</evidence>
<accession>A0A812B6P6</accession>
<feature type="compositionally biased region" description="Low complexity" evidence="10">
    <location>
        <begin position="124"/>
        <end position="145"/>
    </location>
</feature>
<keyword evidence="9" id="KW-0539">Nucleus</keyword>
<dbReference type="AlphaFoldDB" id="A0A812B6P6"/>
<dbReference type="PROSITE" id="PS51030">
    <property type="entry name" value="NUCLEAR_REC_DBD_2"/>
    <property type="match status" value="1"/>
</dbReference>
<evidence type="ECO:0000313" key="13">
    <source>
        <dbReference type="EMBL" id="CAE1171712.1"/>
    </source>
</evidence>
<dbReference type="Proteomes" id="UP000597762">
    <property type="component" value="Unassembled WGS sequence"/>
</dbReference>
<evidence type="ECO:0000256" key="2">
    <source>
        <dbReference type="ARBA" id="ARBA00022723"/>
    </source>
</evidence>
<keyword evidence="8" id="KW-0675">Receptor</keyword>
<dbReference type="GO" id="GO:0008270">
    <property type="term" value="F:zinc ion binding"/>
    <property type="evidence" value="ECO:0007669"/>
    <property type="project" value="UniProtKB-KW"/>
</dbReference>
<dbReference type="OrthoDB" id="5771769at2759"/>
<keyword evidence="5" id="KW-0805">Transcription regulation</keyword>
<dbReference type="SUPFAM" id="SSF57716">
    <property type="entry name" value="Glucocorticoid receptor-like (DNA-binding domain)"/>
    <property type="match status" value="1"/>
</dbReference>
<dbReference type="InterPro" id="IPR000536">
    <property type="entry name" value="Nucl_hrmn_rcpt_lig-bd"/>
</dbReference>
<evidence type="ECO:0000256" key="5">
    <source>
        <dbReference type="ARBA" id="ARBA00023015"/>
    </source>
</evidence>
<feature type="region of interest" description="Disordered" evidence="10">
    <location>
        <begin position="110"/>
        <end position="224"/>
    </location>
</feature>
<evidence type="ECO:0000256" key="10">
    <source>
        <dbReference type="SAM" id="MobiDB-lite"/>
    </source>
</evidence>
<evidence type="ECO:0000259" key="11">
    <source>
        <dbReference type="PROSITE" id="PS51030"/>
    </source>
</evidence>
<dbReference type="PRINTS" id="PR00546">
    <property type="entry name" value="THYROIDHORMR"/>
</dbReference>
<feature type="compositionally biased region" description="Low complexity" evidence="10">
    <location>
        <begin position="181"/>
        <end position="212"/>
    </location>
</feature>
<dbReference type="InterPro" id="IPR001628">
    <property type="entry name" value="Znf_hrmn_rcpt"/>
</dbReference>
<dbReference type="EMBL" id="CAHIKZ030000389">
    <property type="protein sequence ID" value="CAE1171712.1"/>
    <property type="molecule type" value="Genomic_DNA"/>
</dbReference>
<keyword evidence="14" id="KW-1185">Reference proteome</keyword>
<evidence type="ECO:0000256" key="1">
    <source>
        <dbReference type="ARBA" id="ARBA00004123"/>
    </source>
</evidence>
<dbReference type="GO" id="GO:0005634">
    <property type="term" value="C:nucleus"/>
    <property type="evidence" value="ECO:0007669"/>
    <property type="project" value="UniProtKB-SubCell"/>
</dbReference>
<dbReference type="SUPFAM" id="SSF48508">
    <property type="entry name" value="Nuclear receptor ligand-binding domain"/>
    <property type="match status" value="1"/>
</dbReference>
<sequence length="640" mass="69850">MSHKCANEEKCEITPFTRNSCQYCRLKKCFAVGMSREASRLGRRPKRLKEAGGESKSHTTNVPIAPYPSPLGSNRRSMADLQKLIQSNGTFKSDLMQAFLAAAQASFKEHAHNSNSHKQQESPAAATAAAAAATTATATTTTTTTPNTSNSIPNGVESGYSSLNSPASSSSQSPVHLQPHPNATNTNSSTPNNTTNGSTAAASSANSNNTASVPPPPVATSSSNTIQLNGIRMKTEPVENNIANGVQPSAVMDGIGVANMMASNGIIANGIASSGVVSSAADIIPANMLNTTANGLPNGIHEGCTERISTGTNSNKDTSPSSFVMPETPNSTSSAAPTPQTPSHFDESQSVIKAEPKFSPCQIGSQSIPKFLIDKIIEEGRQEPSEPRKKLIEQVTVTIVEAHMMTCRVTHDAVLEAYQRWEENKSKITASLQTQESASEHMWGQFLSNMVPEITNVVKFCKRLPGFSEIDQEDQIKLIKQGTFEVMLARFCMLVNHDNYTMFDPDMKMQCPREIIRAMPLGKFLEEFFSMAETFNPLKLTDGEIGLFTSVLIICPDRQNLSGVKAISKIQGLFLQALYNKIKHTHEDYDTLFESLIRTIPMFREFNHQHSVSLNNIRMKSTKSRFDFPDLHKEVFDFRM</sequence>